<dbReference type="eggNOG" id="COG0400">
    <property type="taxonomic scope" value="Bacteria"/>
</dbReference>
<keyword evidence="3" id="KW-0378">Hydrolase</keyword>
<feature type="compositionally biased region" description="Basic and acidic residues" evidence="1">
    <location>
        <begin position="228"/>
        <end position="254"/>
    </location>
</feature>
<dbReference type="SUPFAM" id="SSF53474">
    <property type="entry name" value="alpha/beta-Hydrolases"/>
    <property type="match status" value="1"/>
</dbReference>
<feature type="region of interest" description="Disordered" evidence="1">
    <location>
        <begin position="217"/>
        <end position="272"/>
    </location>
</feature>
<comment type="caution">
    <text evidence="3">The sequence shown here is derived from an EMBL/GenBank/DDBJ whole genome shotgun (WGS) entry which is preliminary data.</text>
</comment>
<evidence type="ECO:0000256" key="1">
    <source>
        <dbReference type="SAM" id="MobiDB-lite"/>
    </source>
</evidence>
<accession>A0A0D1JD29</accession>
<dbReference type="Gene3D" id="3.40.50.1820">
    <property type="entry name" value="alpha/beta hydrolase"/>
    <property type="match status" value="1"/>
</dbReference>
<reference evidence="3 4" key="1">
    <citation type="journal article" date="2015" name="Microbiology (Mosc.)">
        <title>Genomics of the Weissella cibaria species with an examination of its metabolic traits.</title>
        <authorList>
            <person name="Lynch K.M."/>
            <person name="Lucid A."/>
            <person name="Arendt E.K."/>
            <person name="Sleator R.D."/>
            <person name="Lucey B."/>
            <person name="Coffey A."/>
        </authorList>
    </citation>
    <scope>NUCLEOTIDE SEQUENCE [LARGE SCALE GENOMIC DNA]</scope>
    <source>
        <strain evidence="3 4">MG1</strain>
    </source>
</reference>
<evidence type="ECO:0000313" key="4">
    <source>
        <dbReference type="Proteomes" id="UP000032287"/>
    </source>
</evidence>
<sequence>MAKKKYKNTIRHAYVSGDPDLAPILLLHGTGGDETDLLEIAEFLAPENPKISIRGRVSENGMNRYFERYEEGEFNLESLHAETDWLVDAVHELAKRYELHEEAMIMMGFSNGANIGAHAMMAREDTPWKTALLFHAMSVERLEEIQDLTDTRVFASFGELDPIISETNFDMLTEDLRKGGTLLSTFAIKTSHTMSQPEMQAAKLWLDANDLLDVDDEPEWPASMMYGEDEHDHHHHDEHDHDHHHEEDDHDWHYPDGQPAEDEDEVAKLPED</sequence>
<dbReference type="InterPro" id="IPR003140">
    <property type="entry name" value="PLipase/COase/thioEstase"/>
</dbReference>
<protein>
    <submittedName>
        <fullName evidence="3">MhqD protein</fullName>
        <ecNumber evidence="3">3.1.-.-</ecNumber>
    </submittedName>
</protein>
<feature type="domain" description="Phospholipase/carboxylesterase/thioesterase" evidence="2">
    <location>
        <begin position="22"/>
        <end position="207"/>
    </location>
</feature>
<dbReference type="PATRIC" id="fig|137591.25.peg.1910"/>
<evidence type="ECO:0000313" key="3">
    <source>
        <dbReference type="EMBL" id="KIU19458.1"/>
    </source>
</evidence>
<proteinExistence type="predicted"/>
<dbReference type="GO" id="GO:0016787">
    <property type="term" value="F:hydrolase activity"/>
    <property type="evidence" value="ECO:0007669"/>
    <property type="project" value="UniProtKB-KW"/>
</dbReference>
<keyword evidence="4" id="KW-1185">Reference proteome</keyword>
<name>A0A0D1JD29_9LACO</name>
<dbReference type="Proteomes" id="UP000032287">
    <property type="component" value="Unassembled WGS sequence"/>
</dbReference>
<evidence type="ECO:0000259" key="2">
    <source>
        <dbReference type="Pfam" id="PF02230"/>
    </source>
</evidence>
<dbReference type="RefSeq" id="WP_043712176.1">
    <property type="nucleotide sequence ID" value="NZ_JALOCT010000015.1"/>
</dbReference>
<dbReference type="STRING" id="137591.AO080_05415"/>
<gene>
    <name evidence="3" type="primary">mhqD</name>
    <name evidence="3" type="ORF">QX99_01939</name>
</gene>
<organism evidence="3 4">
    <name type="scientific">Weissella cibaria</name>
    <dbReference type="NCBI Taxonomy" id="137591"/>
    <lineage>
        <taxon>Bacteria</taxon>
        <taxon>Bacillati</taxon>
        <taxon>Bacillota</taxon>
        <taxon>Bacilli</taxon>
        <taxon>Lactobacillales</taxon>
        <taxon>Lactobacillaceae</taxon>
        <taxon>Weissella</taxon>
    </lineage>
</organism>
<dbReference type="EMBL" id="JWHU01000035">
    <property type="protein sequence ID" value="KIU19458.1"/>
    <property type="molecule type" value="Genomic_DNA"/>
</dbReference>
<dbReference type="EC" id="3.1.-.-" evidence="3"/>
<dbReference type="InterPro" id="IPR029058">
    <property type="entry name" value="AB_hydrolase_fold"/>
</dbReference>
<dbReference type="AlphaFoldDB" id="A0A0D1JD29"/>
<dbReference type="Pfam" id="PF02230">
    <property type="entry name" value="Abhydrolase_2"/>
    <property type="match status" value="1"/>
</dbReference>